<dbReference type="Pfam" id="PF01548">
    <property type="entry name" value="DEDD_Tnp_IS110"/>
    <property type="match status" value="1"/>
</dbReference>
<organism evidence="2 3">
    <name type="scientific">Carboxydichorda subterranea</name>
    <dbReference type="NCBI Taxonomy" id="3109565"/>
    <lineage>
        <taxon>Bacteria</taxon>
        <taxon>Bacillati</taxon>
        <taxon>Bacillota</taxon>
        <taxon>Limnochordia</taxon>
        <taxon>Limnochordales</taxon>
        <taxon>Geochordaceae</taxon>
        <taxon>Carboxydichorda</taxon>
    </lineage>
</organism>
<evidence type="ECO:0000313" key="3">
    <source>
        <dbReference type="Proteomes" id="UP001332192"/>
    </source>
</evidence>
<evidence type="ECO:0000259" key="1">
    <source>
        <dbReference type="Pfam" id="PF01548"/>
    </source>
</evidence>
<dbReference type="Proteomes" id="UP001332192">
    <property type="component" value="Chromosome"/>
</dbReference>
<dbReference type="EMBL" id="CP141615">
    <property type="protein sequence ID" value="WRP17389.1"/>
    <property type="molecule type" value="Genomic_DNA"/>
</dbReference>
<name>A0ABZ1BX59_9FIRM</name>
<evidence type="ECO:0000313" key="2">
    <source>
        <dbReference type="EMBL" id="WRP17389.1"/>
    </source>
</evidence>
<dbReference type="RefSeq" id="WP_324716660.1">
    <property type="nucleotide sequence ID" value="NZ_CP141615.1"/>
</dbReference>
<dbReference type="InterPro" id="IPR002525">
    <property type="entry name" value="Transp_IS110-like_N"/>
</dbReference>
<protein>
    <submittedName>
        <fullName evidence="2">Transposase</fullName>
    </submittedName>
</protein>
<gene>
    <name evidence="2" type="ORF">U7230_15120</name>
</gene>
<feature type="domain" description="Transposase IS110-like N-terminal" evidence="1">
    <location>
        <begin position="2"/>
        <end position="60"/>
    </location>
</feature>
<keyword evidence="3" id="KW-1185">Reference proteome</keyword>
<accession>A0ABZ1BX59</accession>
<proteinExistence type="predicted"/>
<reference evidence="2 3" key="1">
    <citation type="journal article" date="2024" name="Front. Microbiol.">
        <title>Novel thermophilic genera Geochorda gen. nov. and Carboxydochorda gen. nov. from the deep terrestrial subsurface reveal the ecophysiological diversity in the class Limnochordia.</title>
        <authorList>
            <person name="Karnachuk O.V."/>
            <person name="Lukina A.P."/>
            <person name="Avakyan M.R."/>
            <person name="Kadnikov V.V."/>
            <person name="Begmatov S."/>
            <person name="Beletsky A.V."/>
            <person name="Vlasova K.G."/>
            <person name="Novikov A.A."/>
            <person name="Shcherbakova V.A."/>
            <person name="Mardanov A.V."/>
            <person name="Ravin N.V."/>
        </authorList>
    </citation>
    <scope>NUCLEOTIDE SEQUENCE [LARGE SCALE GENOMIC DNA]</scope>
    <source>
        <strain evidence="2 3">L945</strain>
    </source>
</reference>
<sequence length="78" mass="8966">MKSDRRDALRLAQLLRAGELTPVWVPGEGDEALRDLVRARESAKRDLGRARQELTSFLLRHSISAPKGTKRWSRMILR</sequence>